<gene>
    <name evidence="1" type="ORF">SAMN04487977_101506</name>
</gene>
<dbReference type="Proteomes" id="UP000182360">
    <property type="component" value="Unassembled WGS sequence"/>
</dbReference>
<reference evidence="1 2" key="1">
    <citation type="submission" date="2016-10" db="EMBL/GenBank/DDBJ databases">
        <authorList>
            <person name="de Groot N.N."/>
        </authorList>
    </citation>
    <scope>NUCLEOTIDE SEQUENCE [LARGE SCALE GENOMIC DNA]</scope>
    <source>
        <strain evidence="1 2">B25</strain>
    </source>
</reference>
<dbReference type="EMBL" id="FOFU01000001">
    <property type="protein sequence ID" value="SEP81442.1"/>
    <property type="molecule type" value="Genomic_DNA"/>
</dbReference>
<protein>
    <submittedName>
        <fullName evidence="1">Uncharacterized protein</fullName>
    </submittedName>
</protein>
<sequence length="120" mass="13226">MNGLYIRFGKIPENEKSKIGNGIVGDGYKCIGYEEGVSVWNAIKLSDGYHLVAPLHANSCTHGDFSSSAFPDDCCGCDKNTKIFVVTGDEVGKGADNEPLLRNVKILKELPYDYFRMETK</sequence>
<dbReference type="RefSeq" id="WP_074640593.1">
    <property type="nucleotide sequence ID" value="NZ_FOFU01000001.1"/>
</dbReference>
<evidence type="ECO:0000313" key="2">
    <source>
        <dbReference type="Proteomes" id="UP000182360"/>
    </source>
</evidence>
<organism evidence="1 2">
    <name type="scientific">Treponema bryantii</name>
    <dbReference type="NCBI Taxonomy" id="163"/>
    <lineage>
        <taxon>Bacteria</taxon>
        <taxon>Pseudomonadati</taxon>
        <taxon>Spirochaetota</taxon>
        <taxon>Spirochaetia</taxon>
        <taxon>Spirochaetales</taxon>
        <taxon>Treponemataceae</taxon>
        <taxon>Treponema</taxon>
    </lineage>
</organism>
<keyword evidence="2" id="KW-1185">Reference proteome</keyword>
<dbReference type="OrthoDB" id="3078736at2"/>
<name>A0A1H9AXA8_9SPIR</name>
<dbReference type="AlphaFoldDB" id="A0A1H9AXA8"/>
<proteinExistence type="predicted"/>
<evidence type="ECO:0000313" key="1">
    <source>
        <dbReference type="EMBL" id="SEP81442.1"/>
    </source>
</evidence>
<accession>A0A1H9AXA8</accession>